<accession>A0ABR2FR43</accession>
<reference evidence="1 2" key="1">
    <citation type="journal article" date="2024" name="G3 (Bethesda)">
        <title>Genome assembly of Hibiscus sabdariffa L. provides insights into metabolisms of medicinal natural products.</title>
        <authorList>
            <person name="Kim T."/>
        </authorList>
    </citation>
    <scope>NUCLEOTIDE SEQUENCE [LARGE SCALE GENOMIC DNA]</scope>
    <source>
        <strain evidence="1">TK-2024</strain>
        <tissue evidence="1">Old leaves</tissue>
    </source>
</reference>
<evidence type="ECO:0000313" key="1">
    <source>
        <dbReference type="EMBL" id="KAK8586730.1"/>
    </source>
</evidence>
<dbReference type="EMBL" id="JBBPBM010000004">
    <property type="protein sequence ID" value="KAK8586730.1"/>
    <property type="molecule type" value="Genomic_DNA"/>
</dbReference>
<name>A0ABR2FR43_9ROSI</name>
<gene>
    <name evidence="1" type="ORF">V6N12_021259</name>
</gene>
<dbReference type="Proteomes" id="UP001472677">
    <property type="component" value="Unassembled WGS sequence"/>
</dbReference>
<organism evidence="1 2">
    <name type="scientific">Hibiscus sabdariffa</name>
    <name type="common">roselle</name>
    <dbReference type="NCBI Taxonomy" id="183260"/>
    <lineage>
        <taxon>Eukaryota</taxon>
        <taxon>Viridiplantae</taxon>
        <taxon>Streptophyta</taxon>
        <taxon>Embryophyta</taxon>
        <taxon>Tracheophyta</taxon>
        <taxon>Spermatophyta</taxon>
        <taxon>Magnoliopsida</taxon>
        <taxon>eudicotyledons</taxon>
        <taxon>Gunneridae</taxon>
        <taxon>Pentapetalae</taxon>
        <taxon>rosids</taxon>
        <taxon>malvids</taxon>
        <taxon>Malvales</taxon>
        <taxon>Malvaceae</taxon>
        <taxon>Malvoideae</taxon>
        <taxon>Hibiscus</taxon>
    </lineage>
</organism>
<proteinExistence type="predicted"/>
<comment type="caution">
    <text evidence="1">The sequence shown here is derived from an EMBL/GenBank/DDBJ whole genome shotgun (WGS) entry which is preliminary data.</text>
</comment>
<evidence type="ECO:0000313" key="2">
    <source>
        <dbReference type="Proteomes" id="UP001472677"/>
    </source>
</evidence>
<sequence length="134" mass="15756">MSDLQASLDAEVRLMGRSNSRMLVEKCKDEREMKLSALMVLEVFERAGNTINQYLQSDAYNRCFQQHPWFKVQPQDQERFSRWCRVIRNGVALGFLYLNQRLYQMFYGGAYGGFYLRGRYQQDGKTCLISVLLT</sequence>
<protein>
    <submittedName>
        <fullName evidence="1">Uncharacterized protein</fullName>
    </submittedName>
</protein>
<keyword evidence="2" id="KW-1185">Reference proteome</keyword>